<evidence type="ECO:0000313" key="12">
    <source>
        <dbReference type="EMBL" id="KDR39005.1"/>
    </source>
</evidence>
<evidence type="ECO:0000256" key="7">
    <source>
        <dbReference type="ARBA" id="ARBA00022989"/>
    </source>
</evidence>
<dbReference type="RefSeq" id="WP_051672902.1">
    <property type="nucleotide sequence ID" value="NZ_CADFFX010000045.1"/>
</dbReference>
<reference evidence="12 13" key="1">
    <citation type="submission" date="2014-03" db="EMBL/GenBank/DDBJ databases">
        <title>Draft Genome Sequences of Four Burkholderia Strains.</title>
        <authorList>
            <person name="Liu X.Y."/>
            <person name="Li C.X."/>
            <person name="Xu J.H."/>
        </authorList>
    </citation>
    <scope>NUCLEOTIDE SEQUENCE [LARGE SCALE GENOMIC DNA]</scope>
    <source>
        <strain evidence="12 13">DSM 50014</strain>
    </source>
</reference>
<dbReference type="SUPFAM" id="SSF141868">
    <property type="entry name" value="EAL domain-like"/>
    <property type="match status" value="1"/>
</dbReference>
<dbReference type="InterPro" id="IPR024744">
    <property type="entry name" value="CSS-motif_dom"/>
</dbReference>
<dbReference type="Proteomes" id="UP000027466">
    <property type="component" value="Unassembled WGS sequence"/>
</dbReference>
<evidence type="ECO:0000256" key="4">
    <source>
        <dbReference type="ARBA" id="ARBA00022636"/>
    </source>
</evidence>
<comment type="subcellular location">
    <subcellularLocation>
        <location evidence="1">Cell membrane</location>
        <topology evidence="1">Multi-pass membrane protein</topology>
    </subcellularLocation>
</comment>
<evidence type="ECO:0000256" key="2">
    <source>
        <dbReference type="ARBA" id="ARBA00012282"/>
    </source>
</evidence>
<dbReference type="AlphaFoldDB" id="A0A069PEJ1"/>
<proteinExistence type="predicted"/>
<feature type="transmembrane region" description="Helical" evidence="10">
    <location>
        <begin position="15"/>
        <end position="40"/>
    </location>
</feature>
<evidence type="ECO:0000256" key="5">
    <source>
        <dbReference type="ARBA" id="ARBA00022692"/>
    </source>
</evidence>
<dbReference type="InterPro" id="IPR035919">
    <property type="entry name" value="EAL_sf"/>
</dbReference>
<dbReference type="InterPro" id="IPR001633">
    <property type="entry name" value="EAL_dom"/>
</dbReference>
<keyword evidence="13" id="KW-1185">Reference proteome</keyword>
<dbReference type="Pfam" id="PF00563">
    <property type="entry name" value="EAL"/>
    <property type="match status" value="1"/>
</dbReference>
<dbReference type="PANTHER" id="PTHR33121">
    <property type="entry name" value="CYCLIC DI-GMP PHOSPHODIESTERASE PDEF"/>
    <property type="match status" value="1"/>
</dbReference>
<evidence type="ECO:0000256" key="1">
    <source>
        <dbReference type="ARBA" id="ARBA00004651"/>
    </source>
</evidence>
<accession>A0A069PEJ1</accession>
<evidence type="ECO:0000256" key="9">
    <source>
        <dbReference type="ARBA" id="ARBA00034290"/>
    </source>
</evidence>
<evidence type="ECO:0000313" key="13">
    <source>
        <dbReference type="Proteomes" id="UP000027466"/>
    </source>
</evidence>
<keyword evidence="6" id="KW-0378">Hydrolase</keyword>
<dbReference type="Pfam" id="PF12792">
    <property type="entry name" value="CSS-motif"/>
    <property type="match status" value="1"/>
</dbReference>
<evidence type="ECO:0000256" key="6">
    <source>
        <dbReference type="ARBA" id="ARBA00022801"/>
    </source>
</evidence>
<dbReference type="GO" id="GO:0071111">
    <property type="term" value="F:cyclic-guanylate-specific phosphodiesterase activity"/>
    <property type="evidence" value="ECO:0007669"/>
    <property type="project" value="UniProtKB-EC"/>
</dbReference>
<dbReference type="SMART" id="SM00052">
    <property type="entry name" value="EAL"/>
    <property type="match status" value="1"/>
</dbReference>
<organism evidence="12 13">
    <name type="scientific">Caballeronia glathei</name>
    <dbReference type="NCBI Taxonomy" id="60547"/>
    <lineage>
        <taxon>Bacteria</taxon>
        <taxon>Pseudomonadati</taxon>
        <taxon>Pseudomonadota</taxon>
        <taxon>Betaproteobacteria</taxon>
        <taxon>Burkholderiales</taxon>
        <taxon>Burkholderiaceae</taxon>
        <taxon>Caballeronia</taxon>
    </lineage>
</organism>
<evidence type="ECO:0000256" key="8">
    <source>
        <dbReference type="ARBA" id="ARBA00023136"/>
    </source>
</evidence>
<keyword evidence="4" id="KW-0973">c-di-GMP</keyword>
<evidence type="ECO:0000256" key="10">
    <source>
        <dbReference type="SAM" id="Phobius"/>
    </source>
</evidence>
<feature type="domain" description="EAL" evidence="11">
    <location>
        <begin position="263"/>
        <end position="512"/>
    </location>
</feature>
<dbReference type="InterPro" id="IPR050706">
    <property type="entry name" value="Cyclic-di-GMP_PDE-like"/>
</dbReference>
<keyword evidence="5 10" id="KW-0812">Transmembrane</keyword>
<dbReference type="GO" id="GO:0005886">
    <property type="term" value="C:plasma membrane"/>
    <property type="evidence" value="ECO:0007669"/>
    <property type="project" value="UniProtKB-SubCell"/>
</dbReference>
<dbReference type="PANTHER" id="PTHR33121:SF73">
    <property type="entry name" value="CYCLIC DI-GMP PHOSPHODIESTERASE PDEN-RELATED"/>
    <property type="match status" value="1"/>
</dbReference>
<comment type="caution">
    <text evidence="12">The sequence shown here is derived from an EMBL/GenBank/DDBJ whole genome shotgun (WGS) entry which is preliminary data.</text>
</comment>
<dbReference type="CDD" id="cd01948">
    <property type="entry name" value="EAL"/>
    <property type="match status" value="1"/>
</dbReference>
<keyword evidence="3" id="KW-1003">Cell membrane</keyword>
<comment type="catalytic activity">
    <reaction evidence="9">
        <text>3',3'-c-di-GMP + H2O = 5'-phosphoguanylyl(3'-&gt;5')guanosine + H(+)</text>
        <dbReference type="Rhea" id="RHEA:24902"/>
        <dbReference type="ChEBI" id="CHEBI:15377"/>
        <dbReference type="ChEBI" id="CHEBI:15378"/>
        <dbReference type="ChEBI" id="CHEBI:58754"/>
        <dbReference type="ChEBI" id="CHEBI:58805"/>
        <dbReference type="EC" id="3.1.4.52"/>
    </reaction>
</comment>
<dbReference type="PROSITE" id="PS50883">
    <property type="entry name" value="EAL"/>
    <property type="match status" value="1"/>
</dbReference>
<name>A0A069PEJ1_9BURK</name>
<sequence length="534" mass="57748">MVQKHSLHWTKRLPLAFVLPGMLAVIAAVTCAHWAVGVAVQQRERAVARDIVRPVTSMLDSLLARGAQALPLVGEPCDQALPRLRAVSLSLPYVRAVVLVKGGRLYCSSTHGLIEKPLAAYLKPSTQAQQLGLLPQTPYRANVPVLVMFDRSGDGNGLLYLIDQVYLANMLSQGSLGRSSQSSLAVEGSGVITEANGFEPLSSSASLGALGTGVQSPSWPLTVITMANPSWVLGTTVGFDLVALLLSMAVLVAGWQFQGVAQRCRLVRAAARALRRNEFYLVYQPVIDIASRQWVGVEALLRWDHPRWGRQGPAAFMEVIENSALIGPVSLFVLRTALTEVTSIGAPASWHVAVNVAPRHVHQENFAAEMVSELAAIPARPQVVLEIIERGQLRSNESVCKAFSTLRANGVKFAIDDFGSEHSNVDLLRRLRFDFVKIDRQFVASGAQQDIQLVRGIASFARHLDTEVIAEGVETDAHHGALARAGVRLGQGYLYQRPSRIAELARLWSSSNKKPPPAVHPPVSPVGDAAMLVA</sequence>
<evidence type="ECO:0000256" key="3">
    <source>
        <dbReference type="ARBA" id="ARBA00022475"/>
    </source>
</evidence>
<gene>
    <name evidence="12" type="ORF">BG61_35430</name>
</gene>
<keyword evidence="7 10" id="KW-1133">Transmembrane helix</keyword>
<dbReference type="Gene3D" id="3.20.20.450">
    <property type="entry name" value="EAL domain"/>
    <property type="match status" value="1"/>
</dbReference>
<protein>
    <recommendedName>
        <fullName evidence="2">cyclic-guanylate-specific phosphodiesterase</fullName>
        <ecNumber evidence="2">3.1.4.52</ecNumber>
    </recommendedName>
</protein>
<dbReference type="EC" id="3.1.4.52" evidence="2"/>
<dbReference type="EMBL" id="JFHC01000069">
    <property type="protein sequence ID" value="KDR39005.1"/>
    <property type="molecule type" value="Genomic_DNA"/>
</dbReference>
<evidence type="ECO:0000259" key="11">
    <source>
        <dbReference type="PROSITE" id="PS50883"/>
    </source>
</evidence>
<keyword evidence="8 10" id="KW-0472">Membrane</keyword>
<feature type="transmembrane region" description="Helical" evidence="10">
    <location>
        <begin position="231"/>
        <end position="255"/>
    </location>
</feature>